<dbReference type="Proteomes" id="UP000501690">
    <property type="component" value="Linkage Group LG11"/>
</dbReference>
<sequence>MGFGMVFGSSALNCDFYFLFDPDQSTHTSSFFSTEIQPRPKQILSPSLAAVEGCTAVEDFAAVEGFVAVEGFAAVEGFVAVEDCCRRR</sequence>
<proteinExistence type="predicted"/>
<dbReference type="EMBL" id="CP039355">
    <property type="protein sequence ID" value="QCE14336.1"/>
    <property type="molecule type" value="Genomic_DNA"/>
</dbReference>
<gene>
    <name evidence="1" type="ORF">DEO72_LG11g1335</name>
</gene>
<evidence type="ECO:0000313" key="1">
    <source>
        <dbReference type="EMBL" id="QCE14336.1"/>
    </source>
</evidence>
<name>A0A4D6NL25_VIGUN</name>
<keyword evidence="2" id="KW-1185">Reference proteome</keyword>
<protein>
    <submittedName>
        <fullName evidence="1">Uncharacterized protein</fullName>
    </submittedName>
</protein>
<accession>A0A4D6NL25</accession>
<evidence type="ECO:0000313" key="2">
    <source>
        <dbReference type="Proteomes" id="UP000501690"/>
    </source>
</evidence>
<dbReference type="AlphaFoldDB" id="A0A4D6NL25"/>
<organism evidence="1 2">
    <name type="scientific">Vigna unguiculata</name>
    <name type="common">Cowpea</name>
    <dbReference type="NCBI Taxonomy" id="3917"/>
    <lineage>
        <taxon>Eukaryota</taxon>
        <taxon>Viridiplantae</taxon>
        <taxon>Streptophyta</taxon>
        <taxon>Embryophyta</taxon>
        <taxon>Tracheophyta</taxon>
        <taxon>Spermatophyta</taxon>
        <taxon>Magnoliopsida</taxon>
        <taxon>eudicotyledons</taxon>
        <taxon>Gunneridae</taxon>
        <taxon>Pentapetalae</taxon>
        <taxon>rosids</taxon>
        <taxon>fabids</taxon>
        <taxon>Fabales</taxon>
        <taxon>Fabaceae</taxon>
        <taxon>Papilionoideae</taxon>
        <taxon>50 kb inversion clade</taxon>
        <taxon>NPAAA clade</taxon>
        <taxon>indigoferoid/millettioid clade</taxon>
        <taxon>Phaseoleae</taxon>
        <taxon>Vigna</taxon>
    </lineage>
</organism>
<reference evidence="1 2" key="1">
    <citation type="submission" date="2019-04" db="EMBL/GenBank/DDBJ databases">
        <title>An improved genome assembly and genetic linkage map for asparagus bean, Vigna unguiculata ssp. sesquipedialis.</title>
        <authorList>
            <person name="Xia Q."/>
            <person name="Zhang R."/>
            <person name="Dong Y."/>
        </authorList>
    </citation>
    <scope>NUCLEOTIDE SEQUENCE [LARGE SCALE GENOMIC DNA]</scope>
    <source>
        <tissue evidence="1">Leaf</tissue>
    </source>
</reference>